<sequence>MDDNTYIILYSKCLKSTGAHITEAPLFLWQMALQSLK</sequence>
<proteinExistence type="predicted"/>
<dbReference type="KEGG" id="lsp:Bsph_1862"/>
<gene>
    <name evidence="1" type="ordered locus">Bsph_1862</name>
</gene>
<dbReference type="EMBL" id="CP000817">
    <property type="protein sequence ID" value="ACA39456.1"/>
    <property type="molecule type" value="Genomic_DNA"/>
</dbReference>
<reference evidence="1 2" key="1">
    <citation type="journal article" date="2008" name="J. Bacteriol.">
        <title>Complete genome sequence of the mosquitocidal bacterium Bacillus sphaericus C3-41 and comparison with those of closely related Bacillus species.</title>
        <authorList>
            <person name="Hu X."/>
            <person name="Fan W."/>
            <person name="Han B."/>
            <person name="Liu H."/>
            <person name="Zheng D."/>
            <person name="Li Q."/>
            <person name="Dong W."/>
            <person name="Yan J."/>
            <person name="Gao M."/>
            <person name="Berry C."/>
            <person name="Yuan Z."/>
        </authorList>
    </citation>
    <scope>NUCLEOTIDE SEQUENCE [LARGE SCALE GENOMIC DNA]</scope>
    <source>
        <strain evidence="1 2">C3-41</strain>
    </source>
</reference>
<evidence type="ECO:0000313" key="2">
    <source>
        <dbReference type="Proteomes" id="UP000002164"/>
    </source>
</evidence>
<organism evidence="1 2">
    <name type="scientific">Lysinibacillus sphaericus (strain C3-41)</name>
    <dbReference type="NCBI Taxonomy" id="444177"/>
    <lineage>
        <taxon>Bacteria</taxon>
        <taxon>Bacillati</taxon>
        <taxon>Bacillota</taxon>
        <taxon>Bacilli</taxon>
        <taxon>Bacillales</taxon>
        <taxon>Bacillaceae</taxon>
        <taxon>Lysinibacillus</taxon>
    </lineage>
</organism>
<dbReference type="EnsemblBacteria" id="ACA39456">
    <property type="protein sequence ID" value="ACA39456"/>
    <property type="gene ID" value="Bsph_1862"/>
</dbReference>
<name>B1HSI5_LYSSC</name>
<protein>
    <submittedName>
        <fullName evidence="1">Uncharacterized protein</fullName>
    </submittedName>
</protein>
<evidence type="ECO:0000313" key="1">
    <source>
        <dbReference type="EMBL" id="ACA39456.1"/>
    </source>
</evidence>
<accession>B1HSI5</accession>
<dbReference type="HOGENOM" id="CLU_3345490_0_0_9"/>
<dbReference type="AlphaFoldDB" id="B1HSI5"/>
<dbReference type="Proteomes" id="UP000002164">
    <property type="component" value="Chromosome"/>
</dbReference>